<keyword evidence="1" id="KW-0472">Membrane</keyword>
<dbReference type="EMBL" id="JACHWB010000005">
    <property type="protein sequence ID" value="MBB3020619.1"/>
    <property type="molecule type" value="Genomic_DNA"/>
</dbReference>
<sequence>MSELTTNNSKDDAASISISAERAQETEANILADHSRNSKVLGFFLLAYFIDKPIMTLPIVGELNIYNSTPATFAAGIAIGFGLIFTFIRWNWFAEFSAWGYYGIVGRTVYENWDFGTGLEKISYGMLSSAKISWWLAVPIVAFLLIDCSKSMAKLFMHLQKPIW</sequence>
<protein>
    <submittedName>
        <fullName evidence="2">Uncharacterized protein</fullName>
    </submittedName>
</protein>
<accession>A0A7W4VNU3</accession>
<evidence type="ECO:0000256" key="1">
    <source>
        <dbReference type="SAM" id="Phobius"/>
    </source>
</evidence>
<feature type="transmembrane region" description="Helical" evidence="1">
    <location>
        <begin position="132"/>
        <end position="149"/>
    </location>
</feature>
<keyword evidence="3" id="KW-1185">Reference proteome</keyword>
<proteinExistence type="predicted"/>
<dbReference type="RefSeq" id="WP_183452792.1">
    <property type="nucleotide sequence ID" value="NZ_JACHWB010000005.1"/>
</dbReference>
<reference evidence="2 3" key="1">
    <citation type="submission" date="2020-08" db="EMBL/GenBank/DDBJ databases">
        <title>The Agave Microbiome: Exploring the role of microbial communities in plant adaptations to desert environments.</title>
        <authorList>
            <person name="Partida-Martinez L.P."/>
        </authorList>
    </citation>
    <scope>NUCLEOTIDE SEQUENCE [LARGE SCALE GENOMIC DNA]</scope>
    <source>
        <strain evidence="2 3">AT3.9</strain>
    </source>
</reference>
<feature type="transmembrane region" description="Helical" evidence="1">
    <location>
        <begin position="72"/>
        <end position="92"/>
    </location>
</feature>
<evidence type="ECO:0000313" key="3">
    <source>
        <dbReference type="Proteomes" id="UP000532010"/>
    </source>
</evidence>
<name>A0A7W4VNU3_9HYPH</name>
<dbReference type="AlphaFoldDB" id="A0A7W4VNU3"/>
<gene>
    <name evidence="2" type="ORF">FHR70_003705</name>
</gene>
<keyword evidence="1" id="KW-0812">Transmembrane</keyword>
<dbReference type="Proteomes" id="UP000532010">
    <property type="component" value="Unassembled WGS sequence"/>
</dbReference>
<keyword evidence="1" id="KW-1133">Transmembrane helix</keyword>
<evidence type="ECO:0000313" key="2">
    <source>
        <dbReference type="EMBL" id="MBB3020619.1"/>
    </source>
</evidence>
<organism evidence="2 3">
    <name type="scientific">Microvirga lupini</name>
    <dbReference type="NCBI Taxonomy" id="420324"/>
    <lineage>
        <taxon>Bacteria</taxon>
        <taxon>Pseudomonadati</taxon>
        <taxon>Pseudomonadota</taxon>
        <taxon>Alphaproteobacteria</taxon>
        <taxon>Hyphomicrobiales</taxon>
        <taxon>Methylobacteriaceae</taxon>
        <taxon>Microvirga</taxon>
    </lineage>
</organism>
<comment type="caution">
    <text evidence="2">The sequence shown here is derived from an EMBL/GenBank/DDBJ whole genome shotgun (WGS) entry which is preliminary data.</text>
</comment>